<dbReference type="Gene3D" id="3.40.50.880">
    <property type="match status" value="1"/>
</dbReference>
<dbReference type="Pfam" id="PF00117">
    <property type="entry name" value="GATase"/>
    <property type="match status" value="1"/>
</dbReference>
<dbReference type="InterPro" id="IPR029062">
    <property type="entry name" value="Class_I_gatase-like"/>
</dbReference>
<feature type="domain" description="Glutamine amidotransferase" evidence="2">
    <location>
        <begin position="5"/>
        <end position="188"/>
    </location>
</feature>
<sequence>MSNILVIDNYDSFTYNLVHLIGSIDPDIEVHRNDKITLDEIAEKMPKAIILSPGPKTPDEAGICLDVVARFGGEIPIFGVCLGHQSIGQNFGAKVVRASRLMHGKTSKVRHNGEGIFKGLNSDGIVSTRYHSLTLDPDTIGDNLDITAKSDDGMIMAVAHKTLPIHSVQFHPESIASESGTQMIANFLELAAEFNNSPKKS</sequence>
<accession>A0A2R4MF85</accession>
<dbReference type="KEGG" id="mmyr:MXMO3_02084"/>
<reference evidence="3 4" key="1">
    <citation type="submission" date="2017-05" db="EMBL/GenBank/DDBJ databases">
        <title>Genome Analysis of Maritalea myrionectae HL2708#5.</title>
        <authorList>
            <consortium name="Cotde Inc.-PKNU"/>
            <person name="Jang D."/>
            <person name="Oh H.-M."/>
        </authorList>
    </citation>
    <scope>NUCLEOTIDE SEQUENCE [LARGE SCALE GENOMIC DNA]</scope>
    <source>
        <strain evidence="3 4">HL2708#5</strain>
    </source>
</reference>
<dbReference type="InterPro" id="IPR017926">
    <property type="entry name" value="GATASE"/>
</dbReference>
<dbReference type="RefSeq" id="WP_117395810.1">
    <property type="nucleotide sequence ID" value="NZ_CP021330.1"/>
</dbReference>
<protein>
    <submittedName>
        <fullName evidence="3">Anthranilate synthase</fullName>
    </submittedName>
</protein>
<evidence type="ECO:0000259" key="2">
    <source>
        <dbReference type="Pfam" id="PF00117"/>
    </source>
</evidence>
<dbReference type="InterPro" id="IPR050472">
    <property type="entry name" value="Anth_synth/Amidotransfase"/>
</dbReference>
<dbReference type="EMBL" id="CP021330">
    <property type="protein sequence ID" value="AVX04605.1"/>
    <property type="molecule type" value="Genomic_DNA"/>
</dbReference>
<dbReference type="CDD" id="cd01743">
    <property type="entry name" value="GATase1_Anthranilate_Synthase"/>
    <property type="match status" value="1"/>
</dbReference>
<proteinExistence type="predicted"/>
<dbReference type="PRINTS" id="PR00096">
    <property type="entry name" value="GATASE"/>
</dbReference>
<dbReference type="FunFam" id="3.40.50.880:FF:000003">
    <property type="entry name" value="Anthranilate synthase component II"/>
    <property type="match status" value="1"/>
</dbReference>
<dbReference type="PANTHER" id="PTHR43418">
    <property type="entry name" value="MULTIFUNCTIONAL TRYPTOPHAN BIOSYNTHESIS PROTEIN-RELATED"/>
    <property type="match status" value="1"/>
</dbReference>
<dbReference type="InterPro" id="IPR006221">
    <property type="entry name" value="TrpG/PapA_dom"/>
</dbReference>
<dbReference type="AlphaFoldDB" id="A0A2R4MF85"/>
<dbReference type="SUPFAM" id="SSF52317">
    <property type="entry name" value="Class I glutamine amidotransferase-like"/>
    <property type="match status" value="1"/>
</dbReference>
<dbReference type="NCBIfam" id="TIGR00566">
    <property type="entry name" value="trpG_papA"/>
    <property type="match status" value="1"/>
</dbReference>
<evidence type="ECO:0000256" key="1">
    <source>
        <dbReference type="ARBA" id="ARBA00022962"/>
    </source>
</evidence>
<evidence type="ECO:0000313" key="4">
    <source>
        <dbReference type="Proteomes" id="UP000258927"/>
    </source>
</evidence>
<dbReference type="PRINTS" id="PR00099">
    <property type="entry name" value="CPSGATASE"/>
</dbReference>
<organism evidence="3 4">
    <name type="scientific">Maritalea myrionectae</name>
    <dbReference type="NCBI Taxonomy" id="454601"/>
    <lineage>
        <taxon>Bacteria</taxon>
        <taxon>Pseudomonadati</taxon>
        <taxon>Pseudomonadota</taxon>
        <taxon>Alphaproteobacteria</taxon>
        <taxon>Hyphomicrobiales</taxon>
        <taxon>Devosiaceae</taxon>
        <taxon>Maritalea</taxon>
    </lineage>
</organism>
<dbReference type="GO" id="GO:0004049">
    <property type="term" value="F:anthranilate synthase activity"/>
    <property type="evidence" value="ECO:0007669"/>
    <property type="project" value="TreeGrafter"/>
</dbReference>
<dbReference type="GO" id="GO:0005829">
    <property type="term" value="C:cytosol"/>
    <property type="evidence" value="ECO:0007669"/>
    <property type="project" value="TreeGrafter"/>
</dbReference>
<dbReference type="PROSITE" id="PS51273">
    <property type="entry name" value="GATASE_TYPE_1"/>
    <property type="match status" value="1"/>
</dbReference>
<dbReference type="STRING" id="1122213.GCA_000423365_02382"/>
<dbReference type="PRINTS" id="PR00097">
    <property type="entry name" value="ANTSNTHASEII"/>
</dbReference>
<keyword evidence="4" id="KW-1185">Reference proteome</keyword>
<dbReference type="GO" id="GO:0000162">
    <property type="term" value="P:L-tryptophan biosynthetic process"/>
    <property type="evidence" value="ECO:0007669"/>
    <property type="project" value="TreeGrafter"/>
</dbReference>
<dbReference type="PANTHER" id="PTHR43418:SF4">
    <property type="entry name" value="MULTIFUNCTIONAL TRYPTOPHAN BIOSYNTHESIS PROTEIN"/>
    <property type="match status" value="1"/>
</dbReference>
<dbReference type="Proteomes" id="UP000258927">
    <property type="component" value="Chromosome"/>
</dbReference>
<gene>
    <name evidence="3" type="ORF">MXMO3_02084</name>
</gene>
<keyword evidence="1" id="KW-0315">Glutamine amidotransferase</keyword>
<name>A0A2R4MF85_9HYPH</name>
<evidence type="ECO:0000313" key="3">
    <source>
        <dbReference type="EMBL" id="AVX04605.1"/>
    </source>
</evidence>